<comment type="similarity">
    <text evidence="1">Belongs to the sigma-70 factor family. ECF subfamily.</text>
</comment>
<dbReference type="InterPro" id="IPR007627">
    <property type="entry name" value="RNA_pol_sigma70_r2"/>
</dbReference>
<dbReference type="GO" id="GO:0003677">
    <property type="term" value="F:DNA binding"/>
    <property type="evidence" value="ECO:0007669"/>
    <property type="project" value="UniProtKB-KW"/>
</dbReference>
<gene>
    <name evidence="8" type="ORF">I5907_05500</name>
</gene>
<dbReference type="NCBIfam" id="TIGR02937">
    <property type="entry name" value="sigma70-ECF"/>
    <property type="match status" value="1"/>
</dbReference>
<dbReference type="GO" id="GO:0016987">
    <property type="term" value="F:sigma factor activity"/>
    <property type="evidence" value="ECO:0007669"/>
    <property type="project" value="UniProtKB-KW"/>
</dbReference>
<dbReference type="GO" id="GO:0006352">
    <property type="term" value="P:DNA-templated transcription initiation"/>
    <property type="evidence" value="ECO:0007669"/>
    <property type="project" value="InterPro"/>
</dbReference>
<evidence type="ECO:0000259" key="7">
    <source>
        <dbReference type="Pfam" id="PF08281"/>
    </source>
</evidence>
<dbReference type="InterPro" id="IPR014284">
    <property type="entry name" value="RNA_pol_sigma-70_dom"/>
</dbReference>
<sequence>MSAQLNATKWIDEYGDMLYRYALPRVNDADTAKDLVQDTFLAAWRNYDNFKGEISEKNWLYAILKNKIIDHFRKASVRLTESLPSTAGEDGFFDDVQHWTDAASPREWQNSSDTGINRKDFYKVLQSCKQKLKKIQDMVFTMKYMEGMDSEEICKALNLTASNYWVLMHRAKLQLRACLEKNWFTK</sequence>
<dbReference type="Gene3D" id="1.10.10.10">
    <property type="entry name" value="Winged helix-like DNA-binding domain superfamily/Winged helix DNA-binding domain"/>
    <property type="match status" value="1"/>
</dbReference>
<evidence type="ECO:0000259" key="6">
    <source>
        <dbReference type="Pfam" id="PF04542"/>
    </source>
</evidence>
<evidence type="ECO:0000256" key="5">
    <source>
        <dbReference type="ARBA" id="ARBA00023163"/>
    </source>
</evidence>
<protein>
    <submittedName>
        <fullName evidence="8">Sigma-70 family RNA polymerase sigma factor</fullName>
    </submittedName>
</protein>
<keyword evidence="3" id="KW-0731">Sigma factor</keyword>
<evidence type="ECO:0000256" key="3">
    <source>
        <dbReference type="ARBA" id="ARBA00023082"/>
    </source>
</evidence>
<dbReference type="EMBL" id="JADWYR010000001">
    <property type="protein sequence ID" value="MBG9375678.1"/>
    <property type="molecule type" value="Genomic_DNA"/>
</dbReference>
<evidence type="ECO:0000256" key="2">
    <source>
        <dbReference type="ARBA" id="ARBA00023015"/>
    </source>
</evidence>
<organism evidence="8 9">
    <name type="scientific">Panacibacter microcysteis</name>
    <dbReference type="NCBI Taxonomy" id="2793269"/>
    <lineage>
        <taxon>Bacteria</taxon>
        <taxon>Pseudomonadati</taxon>
        <taxon>Bacteroidota</taxon>
        <taxon>Chitinophagia</taxon>
        <taxon>Chitinophagales</taxon>
        <taxon>Chitinophagaceae</taxon>
        <taxon>Panacibacter</taxon>
    </lineage>
</organism>
<name>A0A931E242_9BACT</name>
<keyword evidence="9" id="KW-1185">Reference proteome</keyword>
<dbReference type="InterPro" id="IPR014289">
    <property type="entry name" value="RNA_pol_sigma-24-rel"/>
</dbReference>
<dbReference type="InterPro" id="IPR039425">
    <property type="entry name" value="RNA_pol_sigma-70-like"/>
</dbReference>
<evidence type="ECO:0000313" key="8">
    <source>
        <dbReference type="EMBL" id="MBG9375678.1"/>
    </source>
</evidence>
<dbReference type="Gene3D" id="1.10.1740.10">
    <property type="match status" value="1"/>
</dbReference>
<feature type="domain" description="RNA polymerase sigma-70 region 2" evidence="6">
    <location>
        <begin position="11"/>
        <end position="76"/>
    </location>
</feature>
<evidence type="ECO:0000256" key="4">
    <source>
        <dbReference type="ARBA" id="ARBA00023125"/>
    </source>
</evidence>
<feature type="domain" description="RNA polymerase sigma factor 70 region 4 type 2" evidence="7">
    <location>
        <begin position="125"/>
        <end position="175"/>
    </location>
</feature>
<proteinExistence type="inferred from homology"/>
<dbReference type="PANTHER" id="PTHR43133">
    <property type="entry name" value="RNA POLYMERASE ECF-TYPE SIGMA FACTO"/>
    <property type="match status" value="1"/>
</dbReference>
<dbReference type="InterPro" id="IPR013324">
    <property type="entry name" value="RNA_pol_sigma_r3/r4-like"/>
</dbReference>
<dbReference type="InterPro" id="IPR013249">
    <property type="entry name" value="RNA_pol_sigma70_r4_t2"/>
</dbReference>
<dbReference type="Proteomes" id="UP000628448">
    <property type="component" value="Unassembled WGS sequence"/>
</dbReference>
<reference evidence="8" key="1">
    <citation type="submission" date="2020-11" db="EMBL/GenBank/DDBJ databases">
        <title>Bacterial whole genome sequence for Panacibacter sp. DH6.</title>
        <authorList>
            <person name="Le V."/>
            <person name="Ko S."/>
            <person name="Ahn C.-Y."/>
            <person name="Oh H.-M."/>
        </authorList>
    </citation>
    <scope>NUCLEOTIDE SEQUENCE</scope>
    <source>
        <strain evidence="8">DH6</strain>
    </source>
</reference>
<comment type="caution">
    <text evidence="8">The sequence shown here is derived from an EMBL/GenBank/DDBJ whole genome shotgun (WGS) entry which is preliminary data.</text>
</comment>
<accession>A0A931E242</accession>
<dbReference type="RefSeq" id="WP_196989716.1">
    <property type="nucleotide sequence ID" value="NZ_JADWYR010000001.1"/>
</dbReference>
<dbReference type="Pfam" id="PF04542">
    <property type="entry name" value="Sigma70_r2"/>
    <property type="match status" value="1"/>
</dbReference>
<evidence type="ECO:0000256" key="1">
    <source>
        <dbReference type="ARBA" id="ARBA00010641"/>
    </source>
</evidence>
<dbReference type="Pfam" id="PF08281">
    <property type="entry name" value="Sigma70_r4_2"/>
    <property type="match status" value="1"/>
</dbReference>
<dbReference type="InterPro" id="IPR013325">
    <property type="entry name" value="RNA_pol_sigma_r2"/>
</dbReference>
<keyword evidence="4" id="KW-0238">DNA-binding</keyword>
<keyword evidence="2" id="KW-0805">Transcription regulation</keyword>
<dbReference type="AlphaFoldDB" id="A0A931E242"/>
<dbReference type="PANTHER" id="PTHR43133:SF8">
    <property type="entry name" value="RNA POLYMERASE SIGMA FACTOR HI_1459-RELATED"/>
    <property type="match status" value="1"/>
</dbReference>
<dbReference type="SUPFAM" id="SSF88659">
    <property type="entry name" value="Sigma3 and sigma4 domains of RNA polymerase sigma factors"/>
    <property type="match status" value="1"/>
</dbReference>
<dbReference type="NCBIfam" id="TIGR02943">
    <property type="entry name" value="Sig70_famx1"/>
    <property type="match status" value="1"/>
</dbReference>
<keyword evidence="5" id="KW-0804">Transcription</keyword>
<dbReference type="SUPFAM" id="SSF88946">
    <property type="entry name" value="Sigma2 domain of RNA polymerase sigma factors"/>
    <property type="match status" value="1"/>
</dbReference>
<evidence type="ECO:0000313" key="9">
    <source>
        <dbReference type="Proteomes" id="UP000628448"/>
    </source>
</evidence>
<dbReference type="InterPro" id="IPR036388">
    <property type="entry name" value="WH-like_DNA-bd_sf"/>
</dbReference>